<dbReference type="EMBL" id="JARGDH010000004">
    <property type="protein sequence ID" value="KAL0269558.1"/>
    <property type="molecule type" value="Genomic_DNA"/>
</dbReference>
<feature type="domain" description="F-box" evidence="1">
    <location>
        <begin position="77"/>
        <end position="124"/>
    </location>
</feature>
<dbReference type="InterPro" id="IPR001810">
    <property type="entry name" value="F-box_dom"/>
</dbReference>
<dbReference type="Gene3D" id="3.80.10.10">
    <property type="entry name" value="Ribonuclease Inhibitor"/>
    <property type="match status" value="1"/>
</dbReference>
<comment type="caution">
    <text evidence="2">The sequence shown here is derived from an EMBL/GenBank/DDBJ whole genome shotgun (WGS) entry which is preliminary data.</text>
</comment>
<dbReference type="Gene3D" id="1.20.1280.50">
    <property type="match status" value="1"/>
</dbReference>
<dbReference type="AlphaFoldDB" id="A0AAW2HI49"/>
<dbReference type="SUPFAM" id="SSF81383">
    <property type="entry name" value="F-box domain"/>
    <property type="match status" value="1"/>
</dbReference>
<dbReference type="InterPro" id="IPR036047">
    <property type="entry name" value="F-box-like_dom_sf"/>
</dbReference>
<gene>
    <name evidence="2" type="ORF">PYX00_007250</name>
</gene>
<protein>
    <recommendedName>
        <fullName evidence="1">F-box domain-containing protein</fullName>
    </recommendedName>
</protein>
<organism evidence="2">
    <name type="scientific">Menopon gallinae</name>
    <name type="common">poultry shaft louse</name>
    <dbReference type="NCBI Taxonomy" id="328185"/>
    <lineage>
        <taxon>Eukaryota</taxon>
        <taxon>Metazoa</taxon>
        <taxon>Ecdysozoa</taxon>
        <taxon>Arthropoda</taxon>
        <taxon>Hexapoda</taxon>
        <taxon>Insecta</taxon>
        <taxon>Pterygota</taxon>
        <taxon>Neoptera</taxon>
        <taxon>Paraneoptera</taxon>
        <taxon>Psocodea</taxon>
        <taxon>Troctomorpha</taxon>
        <taxon>Phthiraptera</taxon>
        <taxon>Amblycera</taxon>
        <taxon>Menoponidae</taxon>
        <taxon>Menopon</taxon>
    </lineage>
</organism>
<name>A0AAW2HI49_9NEOP</name>
<accession>A0AAW2HI49</accession>
<proteinExistence type="predicted"/>
<dbReference type="SUPFAM" id="SSF52047">
    <property type="entry name" value="RNI-like"/>
    <property type="match status" value="1"/>
</dbReference>
<dbReference type="PROSITE" id="PS50181">
    <property type="entry name" value="FBOX"/>
    <property type="match status" value="1"/>
</dbReference>
<evidence type="ECO:0000259" key="1">
    <source>
        <dbReference type="PROSITE" id="PS50181"/>
    </source>
</evidence>
<dbReference type="SMART" id="SM00256">
    <property type="entry name" value="FBOX"/>
    <property type="match status" value="1"/>
</dbReference>
<dbReference type="Pfam" id="PF12937">
    <property type="entry name" value="F-box-like"/>
    <property type="match status" value="1"/>
</dbReference>
<sequence length="317" mass="36891">MTSKRSEEECICGSRIVPGSSAGDSRRPKSRYRRKRCSNEWENVLTLRPKRGRLEGSPFTVSVSSGCSVEITHEFDGSWIKKLPDEILLHIFSYLPLAMLLLVTPYVCKTWAKLSMDWTLWKNVEYLQIKSMVVTTNEVKTLLRTIPKLKKLELVLRQLIRDGFRCRNDAEELLEELFHTSDHLEMLRLDRCSRSEEHTNIPPKTIQSILESCPKLKSVILADTYFHSREFYRCLAERFRTFERINISCTTKSEMDFFVDRLKSHVSSVEFQNVSMMGKAEGKQIYWGPILGLVIRPNPTSPYHRQHANSQFPSYAF</sequence>
<dbReference type="InterPro" id="IPR032675">
    <property type="entry name" value="LRR_dom_sf"/>
</dbReference>
<reference evidence="2" key="1">
    <citation type="journal article" date="2024" name="Gigascience">
        <title>Chromosome-level genome of the poultry shaft louse Menopon gallinae provides insight into the host-switching and adaptive evolution of parasitic lice.</title>
        <authorList>
            <person name="Xu Y."/>
            <person name="Ma L."/>
            <person name="Liu S."/>
            <person name="Liang Y."/>
            <person name="Liu Q."/>
            <person name="He Z."/>
            <person name="Tian L."/>
            <person name="Duan Y."/>
            <person name="Cai W."/>
            <person name="Li H."/>
            <person name="Song F."/>
        </authorList>
    </citation>
    <scope>NUCLEOTIDE SEQUENCE</scope>
    <source>
        <strain evidence="2">Cailab_2023a</strain>
    </source>
</reference>
<evidence type="ECO:0000313" key="2">
    <source>
        <dbReference type="EMBL" id="KAL0269558.1"/>
    </source>
</evidence>